<dbReference type="PANTHER" id="PTHR47520">
    <property type="entry name" value="CX DOMAIN-CONTAINING PROTEIN-RELATED"/>
    <property type="match status" value="1"/>
</dbReference>
<dbReference type="InParanoid" id="Q19669"/>
<keyword evidence="1" id="KW-0812">Transmembrane</keyword>
<feature type="chain" id="PRO_5013198108" evidence="2">
    <location>
        <begin position="21"/>
        <end position="233"/>
    </location>
</feature>
<gene>
    <name evidence="4" type="ORF">CELE_F21C10.1</name>
    <name evidence="4 6" type="ORF">F21C10.1</name>
</gene>
<dbReference type="HOGENOM" id="CLU_1311106_0_0_1"/>
<evidence type="ECO:0000313" key="4">
    <source>
        <dbReference type="EMBL" id="CCD61432.2"/>
    </source>
</evidence>
<keyword evidence="5" id="KW-1185">Reference proteome</keyword>
<dbReference type="AlphaFoldDB" id="Q19669"/>
<dbReference type="InterPro" id="IPR002619">
    <property type="entry name" value="CX"/>
</dbReference>
<feature type="domain" description="CX" evidence="3">
    <location>
        <begin position="85"/>
        <end position="142"/>
    </location>
</feature>
<name>Q19669_CAEEL</name>
<keyword evidence="1" id="KW-1133">Transmembrane helix</keyword>
<dbReference type="PIR" id="T29346">
    <property type="entry name" value="T29346"/>
</dbReference>
<keyword evidence="2" id="KW-0732">Signal</keyword>
<protein>
    <submittedName>
        <fullName evidence="4">CX domain-containing protein</fullName>
    </submittedName>
</protein>
<dbReference type="UCSC" id="F21C10.1">
    <property type="organism name" value="c. elegans"/>
</dbReference>
<reference evidence="4 5" key="1">
    <citation type="journal article" date="1998" name="Science">
        <title>Genome sequence of the nematode C. elegans: a platform for investigating biology.</title>
        <authorList>
            <consortium name="The C. elegans sequencing consortium"/>
            <person name="Sulson J.E."/>
            <person name="Waterston R."/>
        </authorList>
    </citation>
    <scope>NUCLEOTIDE SEQUENCE [LARGE SCALE GENOMIC DNA]</scope>
    <source>
        <strain evidence="4 5">Bristol N2</strain>
    </source>
</reference>
<evidence type="ECO:0000313" key="6">
    <source>
        <dbReference type="WormBase" id="F21C10.1"/>
    </source>
</evidence>
<sequence length="233" mass="26804">MSRLFWSSLIFFCFLRNTKIDGSVGNWAKSSTNSKEPQRSNLSIDFCKHVFHGPLSKTSFSYSEETKMYVITSPDNPLKFQNQSYYWDGHYVKTDKNSTTCSYIIDSKSEELNKVIFDNNTKPWRLLFECDESLSCCELECCDLKRAFVALVVLLIVGVCGLILMCLSAKWRSEYNRKKALLRNFQVVYRYQSNIPPPQALPLPETQQYVNPPNNSIFGSAFTINSPYGIRTV</sequence>
<feature type="signal peptide" evidence="2">
    <location>
        <begin position="1"/>
        <end position="20"/>
    </location>
</feature>
<evidence type="ECO:0000256" key="2">
    <source>
        <dbReference type="SAM" id="SignalP"/>
    </source>
</evidence>
<keyword evidence="1" id="KW-0472">Membrane</keyword>
<evidence type="ECO:0000259" key="3">
    <source>
        <dbReference type="Pfam" id="PF01705"/>
    </source>
</evidence>
<dbReference type="AGR" id="WB:WBGene00017652"/>
<dbReference type="EMBL" id="BX284605">
    <property type="protein sequence ID" value="CCD61432.2"/>
    <property type="molecule type" value="Genomic_DNA"/>
</dbReference>
<evidence type="ECO:0000256" key="1">
    <source>
        <dbReference type="SAM" id="Phobius"/>
    </source>
</evidence>
<evidence type="ECO:0000313" key="5">
    <source>
        <dbReference type="Proteomes" id="UP000001940"/>
    </source>
</evidence>
<dbReference type="Pfam" id="PF01705">
    <property type="entry name" value="CX"/>
    <property type="match status" value="1"/>
</dbReference>
<dbReference type="PANTHER" id="PTHR47520:SF6">
    <property type="entry name" value="CX DOMAIN-CONTAINING PROTEIN"/>
    <property type="match status" value="1"/>
</dbReference>
<accession>Q19669</accession>
<feature type="transmembrane region" description="Helical" evidence="1">
    <location>
        <begin position="147"/>
        <end position="169"/>
    </location>
</feature>
<proteinExistence type="predicted"/>
<dbReference type="Proteomes" id="UP000001940">
    <property type="component" value="Chromosome V"/>
</dbReference>
<dbReference type="WormBase" id="F21C10.1">
    <property type="protein sequence ID" value="CE52309"/>
    <property type="gene ID" value="WBGene00017652"/>
</dbReference>
<organism evidence="4 5">
    <name type="scientific">Caenorhabditis elegans</name>
    <dbReference type="NCBI Taxonomy" id="6239"/>
    <lineage>
        <taxon>Eukaryota</taxon>
        <taxon>Metazoa</taxon>
        <taxon>Ecdysozoa</taxon>
        <taxon>Nematoda</taxon>
        <taxon>Chromadorea</taxon>
        <taxon>Rhabditida</taxon>
        <taxon>Rhabditina</taxon>
        <taxon>Rhabditomorpha</taxon>
        <taxon>Rhabditoidea</taxon>
        <taxon>Rhabditidae</taxon>
        <taxon>Peloderinae</taxon>
        <taxon>Caenorhabditis</taxon>
    </lineage>
</organism>